<evidence type="ECO:0000256" key="2">
    <source>
        <dbReference type="ARBA" id="ARBA00022448"/>
    </source>
</evidence>
<dbReference type="GO" id="GO:0055085">
    <property type="term" value="P:transmembrane transport"/>
    <property type="evidence" value="ECO:0007669"/>
    <property type="project" value="InterPro"/>
</dbReference>
<evidence type="ECO:0000313" key="10">
    <source>
        <dbReference type="Proteomes" id="UP000254134"/>
    </source>
</evidence>
<dbReference type="GO" id="GO:0005886">
    <property type="term" value="C:plasma membrane"/>
    <property type="evidence" value="ECO:0007669"/>
    <property type="project" value="UniProtKB-SubCell"/>
</dbReference>
<dbReference type="PANTHER" id="PTHR43386:SF1">
    <property type="entry name" value="D,D-DIPEPTIDE TRANSPORT SYSTEM PERMEASE PROTEIN DDPC-RELATED"/>
    <property type="match status" value="1"/>
</dbReference>
<sequence length="302" mass="31674">MSVAELEGRELQLEAGGGLWRDAWRRIRRNPGAIVGFVFVFLFVFTGIFAPLIAPHGPLDQNLDLVADGCCPGPSSGHWLGVDDLGRDELSRVLYGARSSLVIGVVAVGVGLTAGMLLGAIAGYLGGIVDTVIMRCMDVMLAIPGLLFAIGVVAMLGAGLWQIMVAVGVTTIPVFARLLRGSILAQRENDFVLAARSVGVPRRSILFSHILPNAISPVIVQATLALATAIIDVAGLSFLGLGDQDPSRPEWGAMLTGANNYLQNAPLLAIIPGLAIVISALGFNLIGDALREALDPKLRGRA</sequence>
<protein>
    <submittedName>
        <fullName evidence="9">ABC-type dipeptide/oligopeptide/nickel transport system permease component</fullName>
    </submittedName>
</protein>
<dbReference type="InterPro" id="IPR035906">
    <property type="entry name" value="MetI-like_sf"/>
</dbReference>
<gene>
    <name evidence="9" type="ORF">Gocc_1924</name>
</gene>
<organism evidence="9 10">
    <name type="scientific">Gaiella occulta</name>
    <dbReference type="NCBI Taxonomy" id="1002870"/>
    <lineage>
        <taxon>Bacteria</taxon>
        <taxon>Bacillati</taxon>
        <taxon>Actinomycetota</taxon>
        <taxon>Thermoleophilia</taxon>
        <taxon>Gaiellales</taxon>
        <taxon>Gaiellaceae</taxon>
        <taxon>Gaiella</taxon>
    </lineage>
</organism>
<comment type="caution">
    <text evidence="9">The sequence shown here is derived from an EMBL/GenBank/DDBJ whole genome shotgun (WGS) entry which is preliminary data.</text>
</comment>
<name>A0A7M2YXZ4_9ACTN</name>
<evidence type="ECO:0000256" key="5">
    <source>
        <dbReference type="ARBA" id="ARBA00022989"/>
    </source>
</evidence>
<keyword evidence="2 7" id="KW-0813">Transport</keyword>
<evidence type="ECO:0000256" key="4">
    <source>
        <dbReference type="ARBA" id="ARBA00022692"/>
    </source>
</evidence>
<feature type="transmembrane region" description="Helical" evidence="7">
    <location>
        <begin position="261"/>
        <end position="287"/>
    </location>
</feature>
<feature type="transmembrane region" description="Helical" evidence="7">
    <location>
        <begin position="132"/>
        <end position="154"/>
    </location>
</feature>
<dbReference type="InterPro" id="IPR000515">
    <property type="entry name" value="MetI-like"/>
</dbReference>
<dbReference type="RefSeq" id="WP_114796347.1">
    <property type="nucleotide sequence ID" value="NZ_QQZY01000004.1"/>
</dbReference>
<keyword evidence="3" id="KW-1003">Cell membrane</keyword>
<dbReference type="Pfam" id="PF00528">
    <property type="entry name" value="BPD_transp_1"/>
    <property type="match status" value="1"/>
</dbReference>
<feature type="domain" description="ABC transmembrane type-1" evidence="8">
    <location>
        <begin position="97"/>
        <end position="287"/>
    </location>
</feature>
<dbReference type="PANTHER" id="PTHR43386">
    <property type="entry name" value="OLIGOPEPTIDE TRANSPORT SYSTEM PERMEASE PROTEIN APPC"/>
    <property type="match status" value="1"/>
</dbReference>
<dbReference type="EMBL" id="QQZY01000004">
    <property type="protein sequence ID" value="RDI74348.1"/>
    <property type="molecule type" value="Genomic_DNA"/>
</dbReference>
<dbReference type="Gene3D" id="1.10.3720.10">
    <property type="entry name" value="MetI-like"/>
    <property type="match status" value="1"/>
</dbReference>
<evidence type="ECO:0000259" key="8">
    <source>
        <dbReference type="PROSITE" id="PS50928"/>
    </source>
</evidence>
<evidence type="ECO:0000256" key="7">
    <source>
        <dbReference type="RuleBase" id="RU363032"/>
    </source>
</evidence>
<evidence type="ECO:0000256" key="3">
    <source>
        <dbReference type="ARBA" id="ARBA00022475"/>
    </source>
</evidence>
<keyword evidence="10" id="KW-1185">Reference proteome</keyword>
<feature type="transmembrane region" description="Helical" evidence="7">
    <location>
        <begin position="33"/>
        <end position="54"/>
    </location>
</feature>
<comment type="similarity">
    <text evidence="7">Belongs to the binding-protein-dependent transport system permease family.</text>
</comment>
<evidence type="ECO:0000256" key="6">
    <source>
        <dbReference type="ARBA" id="ARBA00023136"/>
    </source>
</evidence>
<evidence type="ECO:0000313" key="9">
    <source>
        <dbReference type="EMBL" id="RDI74348.1"/>
    </source>
</evidence>
<dbReference type="AlphaFoldDB" id="A0A7M2YXZ4"/>
<dbReference type="InterPro" id="IPR025966">
    <property type="entry name" value="OppC_N"/>
</dbReference>
<reference evidence="10" key="2">
    <citation type="journal article" date="2019" name="MicrobiologyOpen">
        <title>High-quality draft genome sequence of Gaiella occulta isolated from a 150 meter deep mineral water borehole and comparison with the genome sequences of other deep-branching lineages of the phylum Actinobacteria.</title>
        <authorList>
            <person name="Severino R."/>
            <person name="Froufe H.J.C."/>
            <person name="Barroso C."/>
            <person name="Albuquerque L."/>
            <person name="Lobo-da-Cunha A."/>
            <person name="da Costa M.S."/>
            <person name="Egas C."/>
        </authorList>
    </citation>
    <scope>NUCLEOTIDE SEQUENCE [LARGE SCALE GENOMIC DNA]</scope>
    <source>
        <strain evidence="10">F2-233</strain>
    </source>
</reference>
<keyword evidence="5 7" id="KW-1133">Transmembrane helix</keyword>
<accession>A0A7M2YXZ4</accession>
<evidence type="ECO:0000256" key="1">
    <source>
        <dbReference type="ARBA" id="ARBA00004651"/>
    </source>
</evidence>
<reference evidence="9 10" key="1">
    <citation type="submission" date="2018-07" db="EMBL/GenBank/DDBJ databases">
        <title>High-quality-draft genome sequence of Gaiella occulta.</title>
        <authorList>
            <person name="Severino R."/>
            <person name="Froufe H.J.C."/>
            <person name="Rainey F.A."/>
            <person name="Barroso C."/>
            <person name="Albuquerque L."/>
            <person name="Lobo-Da-Cunha A."/>
            <person name="Da Costa M.S."/>
            <person name="Egas C."/>
        </authorList>
    </citation>
    <scope>NUCLEOTIDE SEQUENCE [LARGE SCALE GENOMIC DNA]</scope>
    <source>
        <strain evidence="9 10">F2-233</strain>
    </source>
</reference>
<dbReference type="PROSITE" id="PS50928">
    <property type="entry name" value="ABC_TM1"/>
    <property type="match status" value="1"/>
</dbReference>
<keyword evidence="6 7" id="KW-0472">Membrane</keyword>
<dbReference type="InterPro" id="IPR050366">
    <property type="entry name" value="BP-dependent_transpt_permease"/>
</dbReference>
<feature type="transmembrane region" description="Helical" evidence="7">
    <location>
        <begin position="160"/>
        <end position="179"/>
    </location>
</feature>
<dbReference type="Proteomes" id="UP000254134">
    <property type="component" value="Unassembled WGS sequence"/>
</dbReference>
<comment type="subcellular location">
    <subcellularLocation>
        <location evidence="1 7">Cell membrane</location>
        <topology evidence="1 7">Multi-pass membrane protein</topology>
    </subcellularLocation>
</comment>
<dbReference type="SUPFAM" id="SSF161098">
    <property type="entry name" value="MetI-like"/>
    <property type="match status" value="1"/>
</dbReference>
<dbReference type="OrthoDB" id="6637947at2"/>
<dbReference type="CDD" id="cd06261">
    <property type="entry name" value="TM_PBP2"/>
    <property type="match status" value="1"/>
</dbReference>
<feature type="transmembrane region" description="Helical" evidence="7">
    <location>
        <begin position="101"/>
        <end position="125"/>
    </location>
</feature>
<keyword evidence="4 7" id="KW-0812">Transmembrane</keyword>
<proteinExistence type="inferred from homology"/>
<dbReference type="Pfam" id="PF12911">
    <property type="entry name" value="OppC_N"/>
    <property type="match status" value="1"/>
</dbReference>